<evidence type="ECO:0000313" key="5">
    <source>
        <dbReference type="EMBL" id="MFB9776784.1"/>
    </source>
</evidence>
<dbReference type="RefSeq" id="WP_376840641.1">
    <property type="nucleotide sequence ID" value="NZ_JBHMAU010000066.1"/>
</dbReference>
<dbReference type="Gene3D" id="3.40.50.720">
    <property type="entry name" value="NAD(P)-binding Rossmann-like Domain"/>
    <property type="match status" value="1"/>
</dbReference>
<feature type="domain" description="Shikimate dehydrogenase substrate binding N-terminal" evidence="4">
    <location>
        <begin position="8"/>
        <end position="94"/>
    </location>
</feature>
<evidence type="ECO:0000256" key="1">
    <source>
        <dbReference type="ARBA" id="ARBA00004871"/>
    </source>
</evidence>
<dbReference type="InterPro" id="IPR013708">
    <property type="entry name" value="Shikimate_DH-bd_N"/>
</dbReference>
<dbReference type="PANTHER" id="PTHR21089:SF1">
    <property type="entry name" value="BIFUNCTIONAL 3-DEHYDROQUINATE DEHYDRATASE_SHIKIMATE DEHYDROGENASE, CHLOROPLASTIC"/>
    <property type="match status" value="1"/>
</dbReference>
<feature type="compositionally biased region" description="Basic and acidic residues" evidence="3">
    <location>
        <begin position="120"/>
        <end position="142"/>
    </location>
</feature>
<keyword evidence="2" id="KW-0057">Aromatic amino acid biosynthesis</keyword>
<dbReference type="EMBL" id="JBHMAU010000066">
    <property type="protein sequence ID" value="MFB9776784.1"/>
    <property type="molecule type" value="Genomic_DNA"/>
</dbReference>
<organism evidence="5 6">
    <name type="scientific">Brevibacterium otitidis</name>
    <dbReference type="NCBI Taxonomy" id="53364"/>
    <lineage>
        <taxon>Bacteria</taxon>
        <taxon>Bacillati</taxon>
        <taxon>Actinomycetota</taxon>
        <taxon>Actinomycetes</taxon>
        <taxon>Micrococcales</taxon>
        <taxon>Brevibacteriaceae</taxon>
        <taxon>Brevibacterium</taxon>
    </lineage>
</organism>
<keyword evidence="2" id="KW-0028">Amino-acid biosynthesis</keyword>
<keyword evidence="6" id="KW-1185">Reference proteome</keyword>
<name>A0ABV5X367_9MICO</name>
<dbReference type="InterPro" id="IPR046346">
    <property type="entry name" value="Aminoacid_DH-like_N_sf"/>
</dbReference>
<evidence type="ECO:0000256" key="3">
    <source>
        <dbReference type="SAM" id="MobiDB-lite"/>
    </source>
</evidence>
<dbReference type="Proteomes" id="UP001589707">
    <property type="component" value="Unassembled WGS sequence"/>
</dbReference>
<feature type="region of interest" description="Disordered" evidence="3">
    <location>
        <begin position="120"/>
        <end position="153"/>
    </location>
</feature>
<dbReference type="SUPFAM" id="SSF53223">
    <property type="entry name" value="Aminoacid dehydrogenase-like, N-terminal domain"/>
    <property type="match status" value="1"/>
</dbReference>
<sequence>MNGITAAVLGSPIAHSLSPVLHTAGYHCLGIAATSSYSRCEVTEEELSDFLTAHPEHTGFSLTMPLKTELVRMAAEAGWPADDTAVQTGAANTLIRHPAGQRIANTDVIGIVEAVSERLSEVSGERPVGEHPAGENPAREHPAGQPGPGRAALLGSGATAASAVVALHRLGVAQLEIFARRPERAAAAAELAGRLGMESAVHPLAEFIPGAQPLTVSTLPGGALRPDSFSWSETVGAPAVLLDVAYADAGYSLGADFAAHGGQAISGQRMLIHQAVEQQLLFAAAAGIEAPAALWRPRLAAAMSAALSPDAASADTSGGPR</sequence>
<dbReference type="Gene3D" id="3.40.50.10860">
    <property type="entry name" value="Leucine Dehydrogenase, chain A, domain 1"/>
    <property type="match status" value="1"/>
</dbReference>
<gene>
    <name evidence="5" type="ORF">ACFFN1_10295</name>
</gene>
<evidence type="ECO:0000259" key="4">
    <source>
        <dbReference type="Pfam" id="PF08501"/>
    </source>
</evidence>
<evidence type="ECO:0000313" key="6">
    <source>
        <dbReference type="Proteomes" id="UP001589707"/>
    </source>
</evidence>
<dbReference type="PANTHER" id="PTHR21089">
    <property type="entry name" value="SHIKIMATE DEHYDROGENASE"/>
    <property type="match status" value="1"/>
</dbReference>
<dbReference type="InterPro" id="IPR036291">
    <property type="entry name" value="NAD(P)-bd_dom_sf"/>
</dbReference>
<comment type="caution">
    <text evidence="5">The sequence shown here is derived from an EMBL/GenBank/DDBJ whole genome shotgun (WGS) entry which is preliminary data.</text>
</comment>
<dbReference type="InterPro" id="IPR022893">
    <property type="entry name" value="Shikimate_DH_fam"/>
</dbReference>
<evidence type="ECO:0000256" key="2">
    <source>
        <dbReference type="ARBA" id="ARBA00023141"/>
    </source>
</evidence>
<proteinExistence type="predicted"/>
<accession>A0ABV5X367</accession>
<dbReference type="SUPFAM" id="SSF51735">
    <property type="entry name" value="NAD(P)-binding Rossmann-fold domains"/>
    <property type="match status" value="1"/>
</dbReference>
<protein>
    <submittedName>
        <fullName evidence="5">Shikimate dehydrogenase family protein</fullName>
    </submittedName>
</protein>
<dbReference type="Pfam" id="PF08501">
    <property type="entry name" value="Shikimate_dh_N"/>
    <property type="match status" value="1"/>
</dbReference>
<comment type="pathway">
    <text evidence="1">Metabolic intermediate biosynthesis; chorismate biosynthesis; chorismate from D-erythrose 4-phosphate and phosphoenolpyruvate: step 4/7.</text>
</comment>
<reference evidence="5 6" key="1">
    <citation type="submission" date="2024-09" db="EMBL/GenBank/DDBJ databases">
        <authorList>
            <person name="Sun Q."/>
            <person name="Mori K."/>
        </authorList>
    </citation>
    <scope>NUCLEOTIDE SEQUENCE [LARGE SCALE GENOMIC DNA]</scope>
    <source>
        <strain evidence="5 6">JCM 11683</strain>
    </source>
</reference>